<dbReference type="Gene3D" id="1.20.140.40">
    <property type="entry name" value="Invertase/pectin methylesterase inhibitor family protein"/>
    <property type="match status" value="1"/>
</dbReference>
<dbReference type="AlphaFoldDB" id="A0AA35YPP3"/>
<sequence>MIAKQYNKTKNPGEYQALKDCLNQISYGVNQITQSVKELQQMDTDVEEKFVWHESNIKSWVSAALTDTTTCMDGLLGDTLGNKVKSMIKARFLNVKQLASNSLGIFNRFTTRHRASRAIRNP</sequence>
<dbReference type="CDD" id="cd15798">
    <property type="entry name" value="PMEI-like_3"/>
    <property type="match status" value="1"/>
</dbReference>
<evidence type="ECO:0000313" key="3">
    <source>
        <dbReference type="EMBL" id="CAI9277943.1"/>
    </source>
</evidence>
<gene>
    <name evidence="3" type="ORF">LSALG_LOCUS17849</name>
</gene>
<keyword evidence="1" id="KW-0732">Signal</keyword>
<dbReference type="PANTHER" id="PTHR31080:SF12">
    <property type="entry name" value="PLANT INVERTASE_PECTIN METHYLESTERASE INHIBITOR"/>
    <property type="match status" value="1"/>
</dbReference>
<dbReference type="InterPro" id="IPR051955">
    <property type="entry name" value="PME_Inhibitor"/>
</dbReference>
<dbReference type="Pfam" id="PF04043">
    <property type="entry name" value="PMEI"/>
    <property type="match status" value="1"/>
</dbReference>
<dbReference type="PANTHER" id="PTHR31080">
    <property type="entry name" value="PECTINESTERASE INHIBITOR-LIKE"/>
    <property type="match status" value="1"/>
</dbReference>
<evidence type="ECO:0000259" key="2">
    <source>
        <dbReference type="SMART" id="SM00856"/>
    </source>
</evidence>
<evidence type="ECO:0000313" key="4">
    <source>
        <dbReference type="Proteomes" id="UP001177003"/>
    </source>
</evidence>
<protein>
    <recommendedName>
        <fullName evidence="2">Pectinesterase inhibitor domain-containing protein</fullName>
    </recommendedName>
</protein>
<proteinExistence type="predicted"/>
<dbReference type="NCBIfam" id="TIGR01614">
    <property type="entry name" value="PME_inhib"/>
    <property type="match status" value="1"/>
</dbReference>
<accession>A0AA35YPP3</accession>
<dbReference type="Proteomes" id="UP001177003">
    <property type="component" value="Chromosome 3"/>
</dbReference>
<dbReference type="InterPro" id="IPR006501">
    <property type="entry name" value="Pectinesterase_inhib_dom"/>
</dbReference>
<keyword evidence="4" id="KW-1185">Reference proteome</keyword>
<dbReference type="GO" id="GO:0004857">
    <property type="term" value="F:enzyme inhibitor activity"/>
    <property type="evidence" value="ECO:0007669"/>
    <property type="project" value="InterPro"/>
</dbReference>
<dbReference type="SUPFAM" id="SSF101148">
    <property type="entry name" value="Plant invertase/pectin methylesterase inhibitor"/>
    <property type="match status" value="1"/>
</dbReference>
<reference evidence="3" key="1">
    <citation type="submission" date="2023-04" db="EMBL/GenBank/DDBJ databases">
        <authorList>
            <person name="Vijverberg K."/>
            <person name="Xiong W."/>
            <person name="Schranz E."/>
        </authorList>
    </citation>
    <scope>NUCLEOTIDE SEQUENCE</scope>
</reference>
<dbReference type="EMBL" id="OX465079">
    <property type="protein sequence ID" value="CAI9277943.1"/>
    <property type="molecule type" value="Genomic_DNA"/>
</dbReference>
<evidence type="ECO:0000256" key="1">
    <source>
        <dbReference type="ARBA" id="ARBA00022729"/>
    </source>
</evidence>
<name>A0AA35YPP3_LACSI</name>
<feature type="domain" description="Pectinesterase inhibitor" evidence="2">
    <location>
        <begin position="2"/>
        <end position="105"/>
    </location>
</feature>
<organism evidence="3 4">
    <name type="scientific">Lactuca saligna</name>
    <name type="common">Willowleaf lettuce</name>
    <dbReference type="NCBI Taxonomy" id="75948"/>
    <lineage>
        <taxon>Eukaryota</taxon>
        <taxon>Viridiplantae</taxon>
        <taxon>Streptophyta</taxon>
        <taxon>Embryophyta</taxon>
        <taxon>Tracheophyta</taxon>
        <taxon>Spermatophyta</taxon>
        <taxon>Magnoliopsida</taxon>
        <taxon>eudicotyledons</taxon>
        <taxon>Gunneridae</taxon>
        <taxon>Pentapetalae</taxon>
        <taxon>asterids</taxon>
        <taxon>campanulids</taxon>
        <taxon>Asterales</taxon>
        <taxon>Asteraceae</taxon>
        <taxon>Cichorioideae</taxon>
        <taxon>Cichorieae</taxon>
        <taxon>Lactucinae</taxon>
        <taxon>Lactuca</taxon>
    </lineage>
</organism>
<dbReference type="SMART" id="SM00856">
    <property type="entry name" value="PMEI"/>
    <property type="match status" value="1"/>
</dbReference>
<dbReference type="InterPro" id="IPR035513">
    <property type="entry name" value="Invertase/methylesterase_inhib"/>
</dbReference>